<comment type="caution">
    <text evidence="1">The sequence shown here is derived from an EMBL/GenBank/DDBJ whole genome shotgun (WGS) entry which is preliminary data.</text>
</comment>
<proteinExistence type="predicted"/>
<protein>
    <submittedName>
        <fullName evidence="1">Uncharacterized protein</fullName>
    </submittedName>
</protein>
<accession>A0ABC8MAD4</accession>
<sequence length="66" mass="7904">MVFQTALYAIWRERSSRRHGGPWVTVEMLTRAIDKQIQNCISSLRYVFSHPLEGLRRRWFEVSYSS</sequence>
<dbReference type="Proteomes" id="UP001642260">
    <property type="component" value="Unassembled WGS sequence"/>
</dbReference>
<dbReference type="AlphaFoldDB" id="A0ABC8MAD4"/>
<keyword evidence="2" id="KW-1185">Reference proteome</keyword>
<organism evidence="1 2">
    <name type="scientific">Eruca vesicaria subsp. sativa</name>
    <name type="common">Garden rocket</name>
    <name type="synonym">Eruca sativa</name>
    <dbReference type="NCBI Taxonomy" id="29727"/>
    <lineage>
        <taxon>Eukaryota</taxon>
        <taxon>Viridiplantae</taxon>
        <taxon>Streptophyta</taxon>
        <taxon>Embryophyta</taxon>
        <taxon>Tracheophyta</taxon>
        <taxon>Spermatophyta</taxon>
        <taxon>Magnoliopsida</taxon>
        <taxon>eudicotyledons</taxon>
        <taxon>Gunneridae</taxon>
        <taxon>Pentapetalae</taxon>
        <taxon>rosids</taxon>
        <taxon>malvids</taxon>
        <taxon>Brassicales</taxon>
        <taxon>Brassicaceae</taxon>
        <taxon>Brassiceae</taxon>
        <taxon>Eruca</taxon>
    </lineage>
</organism>
<dbReference type="EMBL" id="CAKOAT010997446">
    <property type="protein sequence ID" value="CAH8392611.1"/>
    <property type="molecule type" value="Genomic_DNA"/>
</dbReference>
<reference evidence="1 2" key="1">
    <citation type="submission" date="2022-03" db="EMBL/GenBank/DDBJ databases">
        <authorList>
            <person name="Macdonald S."/>
            <person name="Ahmed S."/>
            <person name="Newling K."/>
        </authorList>
    </citation>
    <scope>NUCLEOTIDE SEQUENCE [LARGE SCALE GENOMIC DNA]</scope>
</reference>
<name>A0ABC8MAD4_ERUVS</name>
<evidence type="ECO:0000313" key="2">
    <source>
        <dbReference type="Proteomes" id="UP001642260"/>
    </source>
</evidence>
<gene>
    <name evidence="1" type="ORF">ERUC_LOCUS45094</name>
</gene>
<evidence type="ECO:0000313" key="1">
    <source>
        <dbReference type="EMBL" id="CAH8392611.1"/>
    </source>
</evidence>